<sequence length="587" mass="63914">MNETGLTEYQFRALGELDQLSSPDSVSVVECIEDDAALVVAVDLATDTFAKVDGGLPVESLERLYVQIPKEYPWVPPQALVDHHRWDDYPHVLQGTRLCLYLDPAAEWDPHGGMRGYLQRLWDWFADAIADRFDAATALFHPVGGVFHRTPGAPTVVVAEQLADLSDGFRISKLTMRQRSDHRLDVIAWERPGLQRPSDTFPGILVVLSDTMPRGGGHYLSDLAATIRAQDSRNQRKQFFNVVSKTARSLTRDQYLHVIMAVPNRHLTGEARFHLIGWRLPQPAVAKAVESARQRHRSDTPPADHEPSVEWTYIDDVRPNVSTRRDHVRPVSWFAARSVELWGCGALGSWIAEHLVRAGVESITLRDPSYVTSGLLVRQNFTELDVGRPKVDALADRLRAISSRANVTPVQSFAQTSLQEGTKSADVIVDCTVNTAVSAALDQSQAEGGLRTPVVQVATDNETASLGILTVTTGEPGVTTNGIDRALHDAAATDRSLRPYLAFWNPDDHPSLTPTIGCSVPTFHGSAADASAVASTTVTLASTALSRRISGGYLFATAHAPHDVPRCVAVPATGPPSSEQSPVHGTG</sequence>
<dbReference type="InterPro" id="IPR035985">
    <property type="entry name" value="Ubiquitin-activating_enz"/>
</dbReference>
<dbReference type="CDD" id="cd01483">
    <property type="entry name" value="E1_enzyme_family"/>
    <property type="match status" value="1"/>
</dbReference>
<reference evidence="3 4" key="1">
    <citation type="submission" date="2020-02" db="EMBL/GenBank/DDBJ databases">
        <authorList>
            <person name="Li X.-J."/>
            <person name="Han X.-M."/>
        </authorList>
    </citation>
    <scope>NUCLEOTIDE SEQUENCE [LARGE SCALE GENOMIC DNA]</scope>
    <source>
        <strain evidence="3 4">CCTCC AB 2017055</strain>
    </source>
</reference>
<feature type="compositionally biased region" description="Polar residues" evidence="1">
    <location>
        <begin position="575"/>
        <end position="587"/>
    </location>
</feature>
<feature type="region of interest" description="Disordered" evidence="1">
    <location>
        <begin position="568"/>
        <end position="587"/>
    </location>
</feature>
<feature type="domain" description="THIF-type NAD/FAD binding fold" evidence="2">
    <location>
        <begin position="338"/>
        <end position="445"/>
    </location>
</feature>
<dbReference type="RefSeq" id="WP_163745156.1">
    <property type="nucleotide sequence ID" value="NZ_JAAGOA010000037.1"/>
</dbReference>
<dbReference type="Pfam" id="PF00899">
    <property type="entry name" value="ThiF"/>
    <property type="match status" value="1"/>
</dbReference>
<dbReference type="PANTHER" id="PTHR43267">
    <property type="entry name" value="TRNA THREONYLCARBAMOYLADENOSINE DEHYDRATASE"/>
    <property type="match status" value="1"/>
</dbReference>
<dbReference type="Gene3D" id="3.40.50.720">
    <property type="entry name" value="NAD(P)-binding Rossmann-like Domain"/>
    <property type="match status" value="1"/>
</dbReference>
<dbReference type="InterPro" id="IPR016135">
    <property type="entry name" value="UBQ-conjugating_enzyme/RWD"/>
</dbReference>
<dbReference type="GO" id="GO:0061504">
    <property type="term" value="P:cyclic threonylcarbamoyladenosine biosynthetic process"/>
    <property type="evidence" value="ECO:0007669"/>
    <property type="project" value="TreeGrafter"/>
</dbReference>
<dbReference type="SUPFAM" id="SSF69572">
    <property type="entry name" value="Activating enzymes of the ubiquitin-like proteins"/>
    <property type="match status" value="1"/>
</dbReference>
<dbReference type="SUPFAM" id="SSF54495">
    <property type="entry name" value="UBC-like"/>
    <property type="match status" value="1"/>
</dbReference>
<name>A0A6L9SKJ2_9ACTN</name>
<organism evidence="3 4">
    <name type="scientific">Phytoactinopolyspora halotolerans</name>
    <dbReference type="NCBI Taxonomy" id="1981512"/>
    <lineage>
        <taxon>Bacteria</taxon>
        <taxon>Bacillati</taxon>
        <taxon>Actinomycetota</taxon>
        <taxon>Actinomycetes</taxon>
        <taxon>Jiangellales</taxon>
        <taxon>Jiangellaceae</taxon>
        <taxon>Phytoactinopolyspora</taxon>
    </lineage>
</organism>
<dbReference type="AlphaFoldDB" id="A0A6L9SKJ2"/>
<evidence type="ECO:0000313" key="4">
    <source>
        <dbReference type="Proteomes" id="UP000475214"/>
    </source>
</evidence>
<evidence type="ECO:0000313" key="3">
    <source>
        <dbReference type="EMBL" id="NEE04610.1"/>
    </source>
</evidence>
<dbReference type="Proteomes" id="UP000475214">
    <property type="component" value="Unassembled WGS sequence"/>
</dbReference>
<dbReference type="InterPro" id="IPR032865">
    <property type="entry name" value="Prok-E2_A"/>
</dbReference>
<keyword evidence="4" id="KW-1185">Reference proteome</keyword>
<dbReference type="InterPro" id="IPR000594">
    <property type="entry name" value="ThiF_NAD_FAD-bd"/>
</dbReference>
<accession>A0A6L9SKJ2</accession>
<evidence type="ECO:0000256" key="1">
    <source>
        <dbReference type="SAM" id="MobiDB-lite"/>
    </source>
</evidence>
<comment type="caution">
    <text evidence="3">The sequence shown here is derived from an EMBL/GenBank/DDBJ whole genome shotgun (WGS) entry which is preliminary data.</text>
</comment>
<gene>
    <name evidence="3" type="ORF">G1H10_31050</name>
</gene>
<dbReference type="GO" id="GO:0008641">
    <property type="term" value="F:ubiquitin-like modifier activating enzyme activity"/>
    <property type="evidence" value="ECO:0007669"/>
    <property type="project" value="InterPro"/>
</dbReference>
<evidence type="ECO:0000259" key="2">
    <source>
        <dbReference type="Pfam" id="PF00899"/>
    </source>
</evidence>
<proteinExistence type="predicted"/>
<dbReference type="Pfam" id="PF14457">
    <property type="entry name" value="Prok-E2_A"/>
    <property type="match status" value="1"/>
</dbReference>
<dbReference type="GO" id="GO:0061503">
    <property type="term" value="F:tRNA threonylcarbamoyladenosine dehydratase"/>
    <property type="evidence" value="ECO:0007669"/>
    <property type="project" value="TreeGrafter"/>
</dbReference>
<dbReference type="EMBL" id="JAAGOA010000037">
    <property type="protein sequence ID" value="NEE04610.1"/>
    <property type="molecule type" value="Genomic_DNA"/>
</dbReference>
<dbReference type="PANTHER" id="PTHR43267:SF1">
    <property type="entry name" value="TRNA THREONYLCARBAMOYLADENOSINE DEHYDRATASE"/>
    <property type="match status" value="1"/>
</dbReference>
<protein>
    <recommendedName>
        <fullName evidence="2">THIF-type NAD/FAD binding fold domain-containing protein</fullName>
    </recommendedName>
</protein>
<dbReference type="InterPro" id="IPR045886">
    <property type="entry name" value="ThiF/MoeB/HesA"/>
</dbReference>